<dbReference type="Pfam" id="PF08448">
    <property type="entry name" value="PAS_4"/>
    <property type="match status" value="1"/>
</dbReference>
<evidence type="ECO:0000256" key="16">
    <source>
        <dbReference type="ARBA" id="ARBA00068150"/>
    </source>
</evidence>
<dbReference type="GO" id="GO:0000155">
    <property type="term" value="F:phosphorelay sensor kinase activity"/>
    <property type="evidence" value="ECO:0007669"/>
    <property type="project" value="InterPro"/>
</dbReference>
<dbReference type="SMART" id="SM00091">
    <property type="entry name" value="PAS"/>
    <property type="match status" value="3"/>
</dbReference>
<dbReference type="EMBL" id="CP001154">
    <property type="protein sequence ID" value="ACO74007.1"/>
    <property type="molecule type" value="Genomic_DNA"/>
</dbReference>
<evidence type="ECO:0000256" key="6">
    <source>
        <dbReference type="ARBA" id="ARBA00022679"/>
    </source>
</evidence>
<dbReference type="SUPFAM" id="SSF55785">
    <property type="entry name" value="PYP-like sensor domain (PAS domain)"/>
    <property type="match status" value="3"/>
</dbReference>
<dbReference type="InterPro" id="IPR000700">
    <property type="entry name" value="PAS-assoc_C"/>
</dbReference>
<dbReference type="GO" id="GO:0005886">
    <property type="term" value="C:plasma membrane"/>
    <property type="evidence" value="ECO:0007669"/>
    <property type="project" value="UniProtKB-SubCell"/>
</dbReference>
<evidence type="ECO:0000259" key="23">
    <source>
        <dbReference type="PROSITE" id="PS50113"/>
    </source>
</evidence>
<dbReference type="InterPro" id="IPR013655">
    <property type="entry name" value="PAS_fold_3"/>
</dbReference>
<dbReference type="PANTHER" id="PTHR45339:SF1">
    <property type="entry name" value="HYBRID SIGNAL TRANSDUCTION HISTIDINE KINASE J"/>
    <property type="match status" value="1"/>
</dbReference>
<feature type="domain" description="Response regulatory" evidence="21">
    <location>
        <begin position="955"/>
        <end position="1073"/>
    </location>
</feature>
<keyword evidence="10" id="KW-0067">ATP-binding</keyword>
<dbReference type="PROSITE" id="PS50112">
    <property type="entry name" value="PAS"/>
    <property type="match status" value="1"/>
</dbReference>
<dbReference type="Pfam" id="PF01627">
    <property type="entry name" value="Hpt"/>
    <property type="match status" value="1"/>
</dbReference>
<keyword evidence="4" id="KW-1003">Cell membrane</keyword>
<dbReference type="GO" id="GO:0005524">
    <property type="term" value="F:ATP binding"/>
    <property type="evidence" value="ECO:0007669"/>
    <property type="project" value="UniProtKB-KW"/>
</dbReference>
<dbReference type="CDD" id="cd00082">
    <property type="entry name" value="HisKA"/>
    <property type="match status" value="1"/>
</dbReference>
<keyword evidence="26" id="KW-1185">Reference proteome</keyword>
<dbReference type="PROSITE" id="PS50894">
    <property type="entry name" value="HPT"/>
    <property type="match status" value="1"/>
</dbReference>
<evidence type="ECO:0000256" key="9">
    <source>
        <dbReference type="ARBA" id="ARBA00022777"/>
    </source>
</evidence>
<feature type="domain" description="Histidine kinase" evidence="20">
    <location>
        <begin position="570"/>
        <end position="787"/>
    </location>
</feature>
<dbReference type="Proteomes" id="UP000002010">
    <property type="component" value="Chromosome"/>
</dbReference>
<dbReference type="InterPro" id="IPR036890">
    <property type="entry name" value="HATPase_C_sf"/>
</dbReference>
<evidence type="ECO:0000256" key="12">
    <source>
        <dbReference type="ARBA" id="ARBA00023012"/>
    </source>
</evidence>
<dbReference type="PROSITE" id="PS50113">
    <property type="entry name" value="PAC"/>
    <property type="match status" value="2"/>
</dbReference>
<dbReference type="Pfam" id="PF12860">
    <property type="entry name" value="PAS_7"/>
    <property type="match status" value="1"/>
</dbReference>
<dbReference type="Gene3D" id="1.20.120.160">
    <property type="entry name" value="HPT domain"/>
    <property type="match status" value="1"/>
</dbReference>
<dbReference type="eggNOG" id="COG2205">
    <property type="taxonomic scope" value="Bacteria"/>
</dbReference>
<dbReference type="Pfam" id="PF00072">
    <property type="entry name" value="Response_reg"/>
    <property type="match status" value="2"/>
</dbReference>
<feature type="modified residue" description="4-aspartylphosphate" evidence="19">
    <location>
        <position position="860"/>
    </location>
</feature>
<dbReference type="InterPro" id="IPR001610">
    <property type="entry name" value="PAC"/>
</dbReference>
<dbReference type="SUPFAM" id="SSF52172">
    <property type="entry name" value="CheY-like"/>
    <property type="match status" value="2"/>
</dbReference>
<dbReference type="AlphaFoldDB" id="C1D5X6"/>
<evidence type="ECO:0000313" key="25">
    <source>
        <dbReference type="EMBL" id="ACO74007.1"/>
    </source>
</evidence>
<dbReference type="eggNOG" id="COG2198">
    <property type="taxonomic scope" value="Bacteria"/>
</dbReference>
<dbReference type="InterPro" id="IPR013656">
    <property type="entry name" value="PAS_4"/>
</dbReference>
<evidence type="ECO:0000256" key="2">
    <source>
        <dbReference type="ARBA" id="ARBA00004651"/>
    </source>
</evidence>
<dbReference type="InterPro" id="IPR003594">
    <property type="entry name" value="HATPase_dom"/>
</dbReference>
<evidence type="ECO:0000259" key="21">
    <source>
        <dbReference type="PROSITE" id="PS50110"/>
    </source>
</evidence>
<dbReference type="PROSITE" id="PS50110">
    <property type="entry name" value="RESPONSE_REGULATORY"/>
    <property type="match status" value="2"/>
</dbReference>
<dbReference type="FunFam" id="3.30.565.10:FF:000010">
    <property type="entry name" value="Sensor histidine kinase RcsC"/>
    <property type="match status" value="1"/>
</dbReference>
<dbReference type="PROSITE" id="PS50109">
    <property type="entry name" value="HIS_KIN"/>
    <property type="match status" value="1"/>
</dbReference>
<dbReference type="Pfam" id="PF00512">
    <property type="entry name" value="HisKA"/>
    <property type="match status" value="1"/>
</dbReference>
<evidence type="ECO:0000256" key="4">
    <source>
        <dbReference type="ARBA" id="ARBA00022475"/>
    </source>
</evidence>
<dbReference type="InterPro" id="IPR011006">
    <property type="entry name" value="CheY-like_superfamily"/>
</dbReference>
<dbReference type="Gene3D" id="3.40.50.2300">
    <property type="match status" value="2"/>
</dbReference>
<evidence type="ECO:0000256" key="1">
    <source>
        <dbReference type="ARBA" id="ARBA00000085"/>
    </source>
</evidence>
<dbReference type="SUPFAM" id="SSF47384">
    <property type="entry name" value="Homodimeric domain of signal transducing histidine kinase"/>
    <property type="match status" value="1"/>
</dbReference>
<dbReference type="InterPro" id="IPR003661">
    <property type="entry name" value="HisK_dim/P_dom"/>
</dbReference>
<organism evidence="25 26">
    <name type="scientific">Laribacter hongkongensis (strain HLHK9)</name>
    <dbReference type="NCBI Taxonomy" id="557598"/>
    <lineage>
        <taxon>Bacteria</taxon>
        <taxon>Pseudomonadati</taxon>
        <taxon>Pseudomonadota</taxon>
        <taxon>Betaproteobacteria</taxon>
        <taxon>Neisseriales</taxon>
        <taxon>Aquaspirillaceae</taxon>
        <taxon>Laribacter</taxon>
    </lineage>
</organism>
<feature type="modified residue" description="4-aspartylphosphate" evidence="19">
    <location>
        <position position="1004"/>
    </location>
</feature>
<evidence type="ECO:0000256" key="3">
    <source>
        <dbReference type="ARBA" id="ARBA00012438"/>
    </source>
</evidence>
<dbReference type="eggNOG" id="COG2202">
    <property type="taxonomic scope" value="Bacteria"/>
</dbReference>
<keyword evidence="7" id="KW-0812">Transmembrane</keyword>
<dbReference type="CDD" id="cd17546">
    <property type="entry name" value="REC_hyHK_CKI1_RcsC-like"/>
    <property type="match status" value="1"/>
</dbReference>
<feature type="domain" description="PAS" evidence="22">
    <location>
        <begin position="169"/>
        <end position="239"/>
    </location>
</feature>
<dbReference type="HOGENOM" id="CLU_270296_0_0_4"/>
<evidence type="ECO:0000256" key="13">
    <source>
        <dbReference type="ARBA" id="ARBA00023136"/>
    </source>
</evidence>
<proteinExistence type="predicted"/>
<evidence type="ECO:0000256" key="10">
    <source>
        <dbReference type="ARBA" id="ARBA00022840"/>
    </source>
</evidence>
<dbReference type="Pfam" id="PF02518">
    <property type="entry name" value="HATPase_c"/>
    <property type="match status" value="1"/>
</dbReference>
<evidence type="ECO:0000256" key="18">
    <source>
        <dbReference type="PROSITE-ProRule" id="PRU00110"/>
    </source>
</evidence>
<evidence type="ECO:0000256" key="14">
    <source>
        <dbReference type="ARBA" id="ARBA00058004"/>
    </source>
</evidence>
<dbReference type="InterPro" id="IPR000014">
    <property type="entry name" value="PAS"/>
</dbReference>
<evidence type="ECO:0000256" key="17">
    <source>
        <dbReference type="ARBA" id="ARBA00070152"/>
    </source>
</evidence>
<evidence type="ECO:0000259" key="24">
    <source>
        <dbReference type="PROSITE" id="PS50894"/>
    </source>
</evidence>
<dbReference type="InterPro" id="IPR035965">
    <property type="entry name" value="PAS-like_dom_sf"/>
</dbReference>
<comment type="subcellular location">
    <subcellularLocation>
        <location evidence="2">Cell membrane</location>
        <topology evidence="2">Multi-pass membrane protein</topology>
    </subcellularLocation>
</comment>
<dbReference type="EC" id="2.7.13.3" evidence="3"/>
<evidence type="ECO:0000259" key="22">
    <source>
        <dbReference type="PROSITE" id="PS50112"/>
    </source>
</evidence>
<feature type="domain" description="Response regulatory" evidence="21">
    <location>
        <begin position="806"/>
        <end position="927"/>
    </location>
</feature>
<dbReference type="SMART" id="SM00448">
    <property type="entry name" value="REC"/>
    <property type="match status" value="2"/>
</dbReference>
<accession>C1D5X6</accession>
<dbReference type="PANTHER" id="PTHR45339">
    <property type="entry name" value="HYBRID SIGNAL TRANSDUCTION HISTIDINE KINASE J"/>
    <property type="match status" value="1"/>
</dbReference>
<dbReference type="SUPFAM" id="SSF55874">
    <property type="entry name" value="ATPase domain of HSP90 chaperone/DNA topoisomerase II/histidine kinase"/>
    <property type="match status" value="1"/>
</dbReference>
<keyword evidence="6" id="KW-0808">Transferase</keyword>
<keyword evidence="9" id="KW-0418">Kinase</keyword>
<dbReference type="KEGG" id="lhk:LHK_01015"/>
<keyword evidence="12" id="KW-0902">Two-component regulatory system</keyword>
<keyword evidence="5 19" id="KW-0597">Phosphoprotein</keyword>
<keyword evidence="13" id="KW-0472">Membrane</keyword>
<dbReference type="NCBIfam" id="TIGR00229">
    <property type="entry name" value="sensory_box"/>
    <property type="match status" value="2"/>
</dbReference>
<evidence type="ECO:0000256" key="8">
    <source>
        <dbReference type="ARBA" id="ARBA00022741"/>
    </source>
</evidence>
<dbReference type="Pfam" id="PF08447">
    <property type="entry name" value="PAS_3"/>
    <property type="match status" value="1"/>
</dbReference>
<evidence type="ECO:0000256" key="11">
    <source>
        <dbReference type="ARBA" id="ARBA00022989"/>
    </source>
</evidence>
<dbReference type="FunFam" id="1.10.287.130:FF:000002">
    <property type="entry name" value="Two-component osmosensing histidine kinase"/>
    <property type="match status" value="1"/>
</dbReference>
<dbReference type="SUPFAM" id="SSF47226">
    <property type="entry name" value="Histidine-containing phosphotransfer domain, HPT domain"/>
    <property type="match status" value="1"/>
</dbReference>
<sequence length="1205" mass="131805">MASCTGMAAALSRSLIIPGMLMKDVILARQLARVLKRPEPVEPAALVALLRQKADGLDDSELAAYLHGFAGLVGESCRPFIPVVCADTGYAACPVQVLDTPPQFHCQVQDDMVRQQRAIASLFESARQLSRQLGLGAQTEEGGTLDDVALLLSRLVNTLDDTRSQLVAAEHSYREVIDSLSEVVCRIDSHGYWQFLNPAWETVSGYPAALSLGHSWLARWHPADQVQAQIRFADLIAGAVEVCRFDVRCIAADGSLRWLSVHLRPMHGSDCQVSGCVGTLTDVTETRLAEAELDRTRGQLADAVDSLDAGLLMFDAEDRLVLCNRKLFELYPDWTAHLRPGTTLESFLQAQISLGGPQAMGMSEEAFRQYKLAQYRDGCKGQIEPFARGWLQVDSSRTRDGGMVSLHADISEYKALEAALRLSEERFKLAVESASLGLWDWDLVNGDMYGSELLYRTTGQPHPVDTGVRRDWFDLVHPADLPHSRAALVQHLKQQTPVFDSEIRIRDQSGQYRWVRVCGRVVTRQASGRALRMIGTLADIEARKASEAAILSAKEAAEEASRAKSDFLANMSHEIRTPMNGILGMTRLCLATELSEEQREYLDMVDSSAQLLLTVINDILDFSKIEAGKLELSATDFSLRELVRDTLQPLALKAGEKGLEILCDIPPSLADSRHADATRLRQVLGNLLGNAVKFTEVGEVELQVREQADGLLRFSVRDTGIGISREGLAQVFESFSQADSSISRRYGGTGLGLTISSRLVGMMGGTLQVESEAGLGSCFHFAVPLPPGDILPDQNNLPVSALYGVPVLVVDDHPTNRRLMYDTLRQFGARPVVTEGGMSALQYLHGAQLRGELPQLALIDGEMPQMSGMELMRYMQHQAAWRDIACIMLTSQWDPAMQGELRLQGVVHCLQKPVEASRLLRVMLDTLHQSGGDLMKGSLDRTGPAASLPALPPLRVLLVEDNPVNQRLASRLLEKLGHGVTLASNGQEAVDWYGREQFDMIMMDVQMPFMDGFEATSAIRALELGGSRRQPIIAMTAHAMRGDRERCLEAGMDGYVPKPIMLDELAAEMHRVWLPSEPAAGRAALVTGGFDCQTALARLAGDRELLAELVQLFVAGWPGRRAALQAALAQKQADAFSRIAHQLKGEVASFAAVRATDLARQAEMLGRQSPSLEGADRLLEAIDAAVSQLLVGFGHAGLLNDPLSV</sequence>
<evidence type="ECO:0000313" key="26">
    <source>
        <dbReference type="Proteomes" id="UP000002010"/>
    </source>
</evidence>
<keyword evidence="11" id="KW-1133">Transmembrane helix</keyword>
<dbReference type="InterPro" id="IPR004358">
    <property type="entry name" value="Sig_transdc_His_kin-like_C"/>
</dbReference>
<feature type="domain" description="PAC" evidence="23">
    <location>
        <begin position="243"/>
        <end position="295"/>
    </location>
</feature>
<dbReference type="STRING" id="557598.LHK_01015"/>
<evidence type="ECO:0000256" key="7">
    <source>
        <dbReference type="ARBA" id="ARBA00022692"/>
    </source>
</evidence>
<comment type="function">
    <text evidence="14">Member of the two-component regulatory system BvgS/BvgA. Phosphorylates BvgA via a four-step phosphorelay in response to environmental signals.</text>
</comment>
<name>C1D5X6_LARHH</name>
<evidence type="ECO:0000256" key="19">
    <source>
        <dbReference type="PROSITE-ProRule" id="PRU00169"/>
    </source>
</evidence>
<feature type="domain" description="HPt" evidence="24">
    <location>
        <begin position="1102"/>
        <end position="1192"/>
    </location>
</feature>
<dbReference type="Gene3D" id="1.10.287.130">
    <property type="match status" value="1"/>
</dbReference>
<comment type="subunit">
    <text evidence="15">At low DSF concentrations, interacts with RpfF.</text>
</comment>
<dbReference type="SMART" id="SM00086">
    <property type="entry name" value="PAC"/>
    <property type="match status" value="2"/>
</dbReference>
<dbReference type="InterPro" id="IPR005467">
    <property type="entry name" value="His_kinase_dom"/>
</dbReference>
<evidence type="ECO:0000259" key="20">
    <source>
        <dbReference type="PROSITE" id="PS50109"/>
    </source>
</evidence>
<dbReference type="PRINTS" id="PR00344">
    <property type="entry name" value="BCTRLSENSOR"/>
</dbReference>
<keyword evidence="8" id="KW-0547">Nucleotide-binding</keyword>
<dbReference type="Gene3D" id="3.30.565.10">
    <property type="entry name" value="Histidine kinase-like ATPase, C-terminal domain"/>
    <property type="match status" value="1"/>
</dbReference>
<evidence type="ECO:0000256" key="15">
    <source>
        <dbReference type="ARBA" id="ARBA00064003"/>
    </source>
</evidence>
<dbReference type="InterPro" id="IPR008207">
    <property type="entry name" value="Sig_transdc_His_kin_Hpt_dom"/>
</dbReference>
<reference evidence="25 26" key="1">
    <citation type="journal article" date="2009" name="PLoS Genet.">
        <title>The complete genome and proteome of Laribacter hongkongensis reveal potential mechanisms for adaptations to different temperatures and habitats.</title>
        <authorList>
            <person name="Woo P.C."/>
            <person name="Lau S.K."/>
            <person name="Tse H."/>
            <person name="Teng J.L."/>
            <person name="Curreem S.O."/>
            <person name="Tsang A.K."/>
            <person name="Fan R.Y."/>
            <person name="Wong G.K."/>
            <person name="Huang Y."/>
            <person name="Loman N.J."/>
            <person name="Snyder L.A."/>
            <person name="Cai J.J."/>
            <person name="Huang J.D."/>
            <person name="Mak W."/>
            <person name="Pallen M.J."/>
            <person name="Lok S."/>
            <person name="Yuen K.Y."/>
        </authorList>
    </citation>
    <scope>NUCLEOTIDE SEQUENCE [LARGE SCALE GENOMIC DNA]</scope>
    <source>
        <strain evidence="25 26">HLHK9</strain>
    </source>
</reference>
<gene>
    <name evidence="25" type="ordered locus">LHK_01015</name>
</gene>
<dbReference type="InterPro" id="IPR001789">
    <property type="entry name" value="Sig_transdc_resp-reg_receiver"/>
</dbReference>
<feature type="modified residue" description="Phosphohistidine" evidence="18">
    <location>
        <position position="1141"/>
    </location>
</feature>
<dbReference type="Gene3D" id="3.30.450.20">
    <property type="entry name" value="PAS domain"/>
    <property type="match status" value="2"/>
</dbReference>
<dbReference type="eggNOG" id="COG0784">
    <property type="taxonomic scope" value="Bacteria"/>
</dbReference>
<comment type="catalytic activity">
    <reaction evidence="1">
        <text>ATP + protein L-histidine = ADP + protein N-phospho-L-histidine.</text>
        <dbReference type="EC" id="2.7.13.3"/>
    </reaction>
</comment>
<dbReference type="SMART" id="SM00387">
    <property type="entry name" value="HATPase_c"/>
    <property type="match status" value="1"/>
</dbReference>
<feature type="domain" description="PAC" evidence="23">
    <location>
        <begin position="499"/>
        <end position="552"/>
    </location>
</feature>
<dbReference type="InterPro" id="IPR036641">
    <property type="entry name" value="HPT_dom_sf"/>
</dbReference>
<dbReference type="CDD" id="cd16922">
    <property type="entry name" value="HATPase_EvgS-ArcB-TorS-like"/>
    <property type="match status" value="1"/>
</dbReference>
<evidence type="ECO:0000256" key="5">
    <source>
        <dbReference type="ARBA" id="ARBA00022553"/>
    </source>
</evidence>
<dbReference type="CDD" id="cd00130">
    <property type="entry name" value="PAS"/>
    <property type="match status" value="2"/>
</dbReference>
<protein>
    <recommendedName>
        <fullName evidence="16">Sensory/regulatory protein RpfC</fullName>
        <ecNumber evidence="3">2.7.13.3</ecNumber>
    </recommendedName>
    <alternativeName>
        <fullName evidence="17">Virulence sensor protein BvgS</fullName>
    </alternativeName>
</protein>
<dbReference type="InterPro" id="IPR036097">
    <property type="entry name" value="HisK_dim/P_sf"/>
</dbReference>
<dbReference type="SMART" id="SM00388">
    <property type="entry name" value="HisKA"/>
    <property type="match status" value="1"/>
</dbReference>